<proteinExistence type="predicted"/>
<dbReference type="EMBL" id="CAUYUJ010016434">
    <property type="protein sequence ID" value="CAK0865283.1"/>
    <property type="molecule type" value="Genomic_DNA"/>
</dbReference>
<accession>A0ABN9UYC8</accession>
<feature type="non-terminal residue" evidence="4">
    <location>
        <position position="1"/>
    </location>
</feature>
<dbReference type="Proteomes" id="UP001189429">
    <property type="component" value="Unassembled WGS sequence"/>
</dbReference>
<feature type="region of interest" description="Disordered" evidence="1">
    <location>
        <begin position="1"/>
        <end position="51"/>
    </location>
</feature>
<evidence type="ECO:0000313" key="5">
    <source>
        <dbReference type="Proteomes" id="UP001189429"/>
    </source>
</evidence>
<dbReference type="Pfam" id="PF10277">
    <property type="entry name" value="Frag1"/>
    <property type="match status" value="1"/>
</dbReference>
<feature type="transmembrane region" description="Helical" evidence="2">
    <location>
        <begin position="351"/>
        <end position="372"/>
    </location>
</feature>
<keyword evidence="5" id="KW-1185">Reference proteome</keyword>
<feature type="transmembrane region" description="Helical" evidence="2">
    <location>
        <begin position="455"/>
        <end position="473"/>
    </location>
</feature>
<feature type="transmembrane region" description="Helical" evidence="2">
    <location>
        <begin position="189"/>
        <end position="207"/>
    </location>
</feature>
<comment type="caution">
    <text evidence="4">The sequence shown here is derived from an EMBL/GenBank/DDBJ whole genome shotgun (WGS) entry which is preliminary data.</text>
</comment>
<dbReference type="InterPro" id="IPR019402">
    <property type="entry name" value="CWH43_N"/>
</dbReference>
<keyword evidence="2" id="KW-0812">Transmembrane</keyword>
<evidence type="ECO:0000259" key="3">
    <source>
        <dbReference type="Pfam" id="PF10277"/>
    </source>
</evidence>
<evidence type="ECO:0000256" key="1">
    <source>
        <dbReference type="SAM" id="MobiDB-lite"/>
    </source>
</evidence>
<keyword evidence="2" id="KW-0472">Membrane</keyword>
<evidence type="ECO:0000256" key="2">
    <source>
        <dbReference type="SAM" id="Phobius"/>
    </source>
</evidence>
<gene>
    <name evidence="4" type="ORF">PCOR1329_LOCUS52853</name>
</gene>
<name>A0ABN9UYC8_9DINO</name>
<evidence type="ECO:0000313" key="4">
    <source>
        <dbReference type="EMBL" id="CAK0865283.1"/>
    </source>
</evidence>
<feature type="transmembrane region" description="Helical" evidence="2">
    <location>
        <begin position="228"/>
        <end position="254"/>
    </location>
</feature>
<organism evidence="4 5">
    <name type="scientific">Prorocentrum cordatum</name>
    <dbReference type="NCBI Taxonomy" id="2364126"/>
    <lineage>
        <taxon>Eukaryota</taxon>
        <taxon>Sar</taxon>
        <taxon>Alveolata</taxon>
        <taxon>Dinophyceae</taxon>
        <taxon>Prorocentrales</taxon>
        <taxon>Prorocentraceae</taxon>
        <taxon>Prorocentrum</taxon>
    </lineage>
</organism>
<keyword evidence="2" id="KW-1133">Transmembrane helix</keyword>
<reference evidence="4" key="1">
    <citation type="submission" date="2023-10" db="EMBL/GenBank/DDBJ databases">
        <authorList>
            <person name="Chen Y."/>
            <person name="Shah S."/>
            <person name="Dougan E. K."/>
            <person name="Thang M."/>
            <person name="Chan C."/>
        </authorList>
    </citation>
    <scope>NUCLEOTIDE SEQUENCE [LARGE SCALE GENOMIC DNA]</scope>
</reference>
<protein>
    <recommendedName>
        <fullName evidence="3">CWH43-like N-terminal domain-containing protein</fullName>
    </recommendedName>
</protein>
<feature type="domain" description="CWH43-like N-terminal" evidence="3">
    <location>
        <begin position="234"/>
        <end position="472"/>
    </location>
</feature>
<feature type="compositionally biased region" description="Low complexity" evidence="1">
    <location>
        <begin position="1"/>
        <end position="20"/>
    </location>
</feature>
<sequence length="489" mass="50770">AQSAAAAPRIGGRGRPALARARARDDTITMGSDGAPAARSPGSTPGLRPGDQVVVSGLESPEGRQLNGQEGTVLRFVEAKGRFEVRLDEGRVVSLQPRSLGLAPSLVDDSGWAAGDQVRLAGLWRQGAEEKLAPLNSHLGLLACRASGGSWLVEVAGKHHLVRARHLRVCTAADEARWSLRALGARGRALLALALVATLLLLLEAESACRRLGALRAAEGGAVPGLRVALLGALAPAGSLLWIVGTVAGCYAIHAPLLDPEVPFPQISELGVGPSAAKALYRCGFAAAATLLAAMVCLHRELCLPHLPGGIDGDAGESFTRCGAAAAAGVALQGVCLLEPGMSRQSAAHGVGALVFFGGVWFYMGAAARLYLPRDRLPPESSPDYDDVLGAVEEAAASALLSLPAVETLVMLRHRALMNAPLAVFIVPLISQFTERAAPAAISGASSPRMRSMMGLMQWLIVLDFALIFASYGPELVWAAWLPVPAAEG</sequence>